<gene>
    <name evidence="1" type="ORF">L0668_11635</name>
</gene>
<evidence type="ECO:0000313" key="1">
    <source>
        <dbReference type="EMBL" id="MCF2948761.1"/>
    </source>
</evidence>
<dbReference type="RefSeq" id="WP_235312754.1">
    <property type="nucleotide sequence ID" value="NZ_JAKGAS010000005.1"/>
</dbReference>
<dbReference type="Pfam" id="PF04820">
    <property type="entry name" value="Trp_halogenase"/>
    <property type="match status" value="1"/>
</dbReference>
<organism evidence="1 2">
    <name type="scientific">Paraglaciecola algarum</name>
    <dbReference type="NCBI Taxonomy" id="3050085"/>
    <lineage>
        <taxon>Bacteria</taxon>
        <taxon>Pseudomonadati</taxon>
        <taxon>Pseudomonadota</taxon>
        <taxon>Gammaproteobacteria</taxon>
        <taxon>Alteromonadales</taxon>
        <taxon>Alteromonadaceae</taxon>
        <taxon>Paraglaciecola</taxon>
    </lineage>
</organism>
<name>A0ABS9DAV5_9ALTE</name>
<dbReference type="EMBL" id="JAKGAS010000005">
    <property type="protein sequence ID" value="MCF2948761.1"/>
    <property type="molecule type" value="Genomic_DNA"/>
</dbReference>
<protein>
    <submittedName>
        <fullName evidence="1">Tryptophan 7-halogenase</fullName>
    </submittedName>
</protein>
<sequence>MSEMIQRIAVLGSGIQLTMSVAILASSLKSFNCQIVAVELPEENNASSVEICGPEFSPLCKILGLNEVDVVRQSNATFRLGDRYLTKGADWFVPFAHMGLKAEQDDFEQGLFQYLANQEKPNLTAYCAASLAAVTGKFAIAGNDREDLRKALDYGVQLDTQKYLACLANVCQQDNVQWLKLDSTEIEFINEQNLSEIRCMKQSICADFWLDVSRTNILSSCLEYEVNPDLLPVSSIAEWSQEHIELTCPYTKLIELDSAWLRVVHLRNRTVYKLYMVAGSEKVADISQQALEFDITLPSNLEFRKVNCQSLGLPWQKNILALGEGSLQLGNFVFSELQVIQAALVQFIDLFPSLPIGKHNRSHYNQEWQKFVQDAVDYSDVHFALGGPNNVNTSESLTQRIKVFERLGRINPMQTDAVTESQWYQILYGLGLRPQLASVVLSKVDSRSLEAGMANVQRAIASLIGGMPPHDQYLNRFYPISSS</sequence>
<dbReference type="Proteomes" id="UP001521137">
    <property type="component" value="Unassembled WGS sequence"/>
</dbReference>
<dbReference type="InterPro" id="IPR036188">
    <property type="entry name" value="FAD/NAD-bd_sf"/>
</dbReference>
<comment type="caution">
    <text evidence="1">The sequence shown here is derived from an EMBL/GenBank/DDBJ whole genome shotgun (WGS) entry which is preliminary data.</text>
</comment>
<keyword evidence="2" id="KW-1185">Reference proteome</keyword>
<dbReference type="Gene3D" id="3.50.50.60">
    <property type="entry name" value="FAD/NAD(P)-binding domain"/>
    <property type="match status" value="1"/>
</dbReference>
<reference evidence="1 2" key="1">
    <citation type="submission" date="2022-01" db="EMBL/GenBank/DDBJ databases">
        <title>Paraglaciecola sp. G1-23.</title>
        <authorList>
            <person name="Jin M.S."/>
            <person name="Han D.M."/>
            <person name="Kim H.M."/>
            <person name="Jeon C.O."/>
        </authorList>
    </citation>
    <scope>NUCLEOTIDE SEQUENCE [LARGE SCALE GENOMIC DNA]</scope>
    <source>
        <strain evidence="1 2">G1-23</strain>
    </source>
</reference>
<proteinExistence type="predicted"/>
<dbReference type="InterPro" id="IPR006905">
    <property type="entry name" value="Flavin_halogenase"/>
</dbReference>
<evidence type="ECO:0000313" key="2">
    <source>
        <dbReference type="Proteomes" id="UP001521137"/>
    </source>
</evidence>
<accession>A0ABS9DAV5</accession>